<dbReference type="HOGENOM" id="CLU_011106_1_2_1"/>
<keyword evidence="8" id="KW-1185">Reference proteome</keyword>
<dbReference type="eggNOG" id="KOG2484">
    <property type="taxonomic scope" value="Eukaryota"/>
</dbReference>
<dbReference type="KEGG" id="gtt:GUITHDRAFT_62184"/>
<dbReference type="InterPro" id="IPR050755">
    <property type="entry name" value="TRAFAC_YlqF/YawG_RiboMat"/>
</dbReference>
<sequence length="278" mass="30718">DGSRRMYTGALNRILNEADLILEVLDARDPNGCRTKQIEDFIHKKRPELKIILVLNKIDLVPKNVLDDWMNYLKEENHVAAFKAATQVRRGDSYVHSRIQVSNATHGQLMTGNCVGAEELVNMIKALTRQDSSFGGKARVNVGVLGMPNVGKSSIINSLLRTRAAQTGDRAGVTKTLQSLHLERGITLIDCPGVVIEAGLSEAQLVLRNCIPIDKVRPLTAHPLPDISQQLPGIPSGARKSMHGSSRDHLTRWQKRGKLFRGGETDVETAARQVLKDW</sequence>
<dbReference type="Proteomes" id="UP000011087">
    <property type="component" value="Unassembled WGS sequence"/>
</dbReference>
<dbReference type="OMA" id="XQLENEN"/>
<evidence type="ECO:0000313" key="6">
    <source>
        <dbReference type="EMBL" id="EKX50921.1"/>
    </source>
</evidence>
<dbReference type="EMBL" id="JH992977">
    <property type="protein sequence ID" value="EKX50921.1"/>
    <property type="molecule type" value="Genomic_DNA"/>
</dbReference>
<feature type="region of interest" description="Disordered" evidence="4">
    <location>
        <begin position="227"/>
        <end position="249"/>
    </location>
</feature>
<reference evidence="7" key="3">
    <citation type="submission" date="2016-03" db="UniProtKB">
        <authorList>
            <consortium name="EnsemblProtists"/>
        </authorList>
    </citation>
    <scope>IDENTIFICATION</scope>
</reference>
<accession>L1JQT2</accession>
<organism evidence="6">
    <name type="scientific">Guillardia theta (strain CCMP2712)</name>
    <name type="common">Cryptophyte</name>
    <dbReference type="NCBI Taxonomy" id="905079"/>
    <lineage>
        <taxon>Eukaryota</taxon>
        <taxon>Cryptophyceae</taxon>
        <taxon>Pyrenomonadales</taxon>
        <taxon>Geminigeraceae</taxon>
        <taxon>Guillardia</taxon>
    </lineage>
</organism>
<proteinExistence type="predicted"/>
<dbReference type="EnsemblProtists" id="EKX50921">
    <property type="protein sequence ID" value="EKX50921"/>
    <property type="gene ID" value="GUITHDRAFT_62184"/>
</dbReference>
<comment type="subcellular location">
    <subcellularLocation>
        <location evidence="1">Plastid</location>
        <location evidence="1">Chloroplast</location>
    </subcellularLocation>
</comment>
<evidence type="ECO:0000259" key="5">
    <source>
        <dbReference type="PROSITE" id="PS51721"/>
    </source>
</evidence>
<reference evidence="8" key="2">
    <citation type="submission" date="2012-11" db="EMBL/GenBank/DDBJ databases">
        <authorList>
            <person name="Kuo A."/>
            <person name="Curtis B.A."/>
            <person name="Tanifuji G."/>
            <person name="Burki F."/>
            <person name="Gruber A."/>
            <person name="Irimia M."/>
            <person name="Maruyama S."/>
            <person name="Arias M.C."/>
            <person name="Ball S.G."/>
            <person name="Gile G.H."/>
            <person name="Hirakawa Y."/>
            <person name="Hopkins J.F."/>
            <person name="Rensing S.A."/>
            <person name="Schmutz J."/>
            <person name="Symeonidi A."/>
            <person name="Elias M."/>
            <person name="Eveleigh R.J."/>
            <person name="Herman E.K."/>
            <person name="Klute M.J."/>
            <person name="Nakayama T."/>
            <person name="Obornik M."/>
            <person name="Reyes-Prieto A."/>
            <person name="Armbrust E.V."/>
            <person name="Aves S.J."/>
            <person name="Beiko R.G."/>
            <person name="Coutinho P."/>
            <person name="Dacks J.B."/>
            <person name="Durnford D.G."/>
            <person name="Fast N.M."/>
            <person name="Green B.R."/>
            <person name="Grisdale C."/>
            <person name="Hempe F."/>
            <person name="Henrissat B."/>
            <person name="Hoppner M.P."/>
            <person name="Ishida K.-I."/>
            <person name="Kim E."/>
            <person name="Koreny L."/>
            <person name="Kroth P.G."/>
            <person name="Liu Y."/>
            <person name="Malik S.-B."/>
            <person name="Maier U.G."/>
            <person name="McRose D."/>
            <person name="Mock T."/>
            <person name="Neilson J.A."/>
            <person name="Onodera N.T."/>
            <person name="Poole A.M."/>
            <person name="Pritham E.J."/>
            <person name="Richards T.A."/>
            <person name="Rocap G."/>
            <person name="Roy S.W."/>
            <person name="Sarai C."/>
            <person name="Schaack S."/>
            <person name="Shirato S."/>
            <person name="Slamovits C.H."/>
            <person name="Spencer D.F."/>
            <person name="Suzuki S."/>
            <person name="Worden A.Z."/>
            <person name="Zauner S."/>
            <person name="Barry K."/>
            <person name="Bell C."/>
            <person name="Bharti A.K."/>
            <person name="Crow J.A."/>
            <person name="Grimwood J."/>
            <person name="Kramer R."/>
            <person name="Lindquist E."/>
            <person name="Lucas S."/>
            <person name="Salamov A."/>
            <person name="McFadden G.I."/>
            <person name="Lane C.E."/>
            <person name="Keeling P.J."/>
            <person name="Gray M.W."/>
            <person name="Grigoriev I.V."/>
            <person name="Archibald J.M."/>
        </authorList>
    </citation>
    <scope>NUCLEOTIDE SEQUENCE</scope>
    <source>
        <strain evidence="8">CCMP2712</strain>
    </source>
</reference>
<dbReference type="PaxDb" id="55529-EKX50921"/>
<evidence type="ECO:0000256" key="2">
    <source>
        <dbReference type="ARBA" id="ARBA00022741"/>
    </source>
</evidence>
<dbReference type="GO" id="GO:0005730">
    <property type="term" value="C:nucleolus"/>
    <property type="evidence" value="ECO:0007669"/>
    <property type="project" value="TreeGrafter"/>
</dbReference>
<keyword evidence="2" id="KW-0547">Nucleotide-binding</keyword>
<feature type="non-terminal residue" evidence="6">
    <location>
        <position position="1"/>
    </location>
</feature>
<dbReference type="PANTHER" id="PTHR11089">
    <property type="entry name" value="GTP-BINDING PROTEIN-RELATED"/>
    <property type="match status" value="1"/>
</dbReference>
<evidence type="ECO:0000313" key="7">
    <source>
        <dbReference type="EnsemblProtists" id="EKX50921"/>
    </source>
</evidence>
<dbReference type="SUPFAM" id="SSF52540">
    <property type="entry name" value="P-loop containing nucleoside triphosphate hydrolases"/>
    <property type="match status" value="1"/>
</dbReference>
<evidence type="ECO:0000256" key="4">
    <source>
        <dbReference type="SAM" id="MobiDB-lite"/>
    </source>
</evidence>
<feature type="non-terminal residue" evidence="6">
    <location>
        <position position="278"/>
    </location>
</feature>
<reference evidence="6 8" key="1">
    <citation type="journal article" date="2012" name="Nature">
        <title>Algal genomes reveal evolutionary mosaicism and the fate of nucleomorphs.</title>
        <authorList>
            <consortium name="DOE Joint Genome Institute"/>
            <person name="Curtis B.A."/>
            <person name="Tanifuji G."/>
            <person name="Burki F."/>
            <person name="Gruber A."/>
            <person name="Irimia M."/>
            <person name="Maruyama S."/>
            <person name="Arias M.C."/>
            <person name="Ball S.G."/>
            <person name="Gile G.H."/>
            <person name="Hirakawa Y."/>
            <person name="Hopkins J.F."/>
            <person name="Kuo A."/>
            <person name="Rensing S.A."/>
            <person name="Schmutz J."/>
            <person name="Symeonidi A."/>
            <person name="Elias M."/>
            <person name="Eveleigh R.J."/>
            <person name="Herman E.K."/>
            <person name="Klute M.J."/>
            <person name="Nakayama T."/>
            <person name="Obornik M."/>
            <person name="Reyes-Prieto A."/>
            <person name="Armbrust E.V."/>
            <person name="Aves S.J."/>
            <person name="Beiko R.G."/>
            <person name="Coutinho P."/>
            <person name="Dacks J.B."/>
            <person name="Durnford D.G."/>
            <person name="Fast N.M."/>
            <person name="Green B.R."/>
            <person name="Grisdale C.J."/>
            <person name="Hempel F."/>
            <person name="Henrissat B."/>
            <person name="Hoppner M.P."/>
            <person name="Ishida K."/>
            <person name="Kim E."/>
            <person name="Koreny L."/>
            <person name="Kroth P.G."/>
            <person name="Liu Y."/>
            <person name="Malik S.B."/>
            <person name="Maier U.G."/>
            <person name="McRose D."/>
            <person name="Mock T."/>
            <person name="Neilson J.A."/>
            <person name="Onodera N.T."/>
            <person name="Poole A.M."/>
            <person name="Pritham E.J."/>
            <person name="Richards T.A."/>
            <person name="Rocap G."/>
            <person name="Roy S.W."/>
            <person name="Sarai C."/>
            <person name="Schaack S."/>
            <person name="Shirato S."/>
            <person name="Slamovits C.H."/>
            <person name="Spencer D.F."/>
            <person name="Suzuki S."/>
            <person name="Worden A.Z."/>
            <person name="Zauner S."/>
            <person name="Barry K."/>
            <person name="Bell C."/>
            <person name="Bharti A.K."/>
            <person name="Crow J.A."/>
            <person name="Grimwood J."/>
            <person name="Kramer R."/>
            <person name="Lindquist E."/>
            <person name="Lucas S."/>
            <person name="Salamov A."/>
            <person name="McFadden G.I."/>
            <person name="Lane C.E."/>
            <person name="Keeling P.J."/>
            <person name="Gray M.W."/>
            <person name="Grigoriev I.V."/>
            <person name="Archibald J.M."/>
        </authorList>
    </citation>
    <scope>NUCLEOTIDE SEQUENCE</scope>
    <source>
        <strain evidence="6 8">CCMP2712</strain>
    </source>
</reference>
<dbReference type="InterPro" id="IPR030378">
    <property type="entry name" value="G_CP_dom"/>
</dbReference>
<dbReference type="OrthoDB" id="10266128at2759"/>
<gene>
    <name evidence="6" type="ORF">GUITHDRAFT_62184</name>
</gene>
<dbReference type="STRING" id="905079.L1JQT2"/>
<dbReference type="InterPro" id="IPR027417">
    <property type="entry name" value="P-loop_NTPase"/>
</dbReference>
<dbReference type="PROSITE" id="PS51721">
    <property type="entry name" value="G_CP"/>
    <property type="match status" value="1"/>
</dbReference>
<dbReference type="Pfam" id="PF01926">
    <property type="entry name" value="MMR_HSR1"/>
    <property type="match status" value="1"/>
</dbReference>
<dbReference type="PRINTS" id="PR00326">
    <property type="entry name" value="GTP1OBG"/>
</dbReference>
<dbReference type="GO" id="GO:0005525">
    <property type="term" value="F:GTP binding"/>
    <property type="evidence" value="ECO:0007669"/>
    <property type="project" value="UniProtKB-KW"/>
</dbReference>
<dbReference type="RefSeq" id="XP_005837901.1">
    <property type="nucleotide sequence ID" value="XM_005837844.1"/>
</dbReference>
<dbReference type="Gene3D" id="3.40.50.300">
    <property type="entry name" value="P-loop containing nucleotide triphosphate hydrolases"/>
    <property type="match status" value="1"/>
</dbReference>
<dbReference type="GO" id="GO:0009507">
    <property type="term" value="C:chloroplast"/>
    <property type="evidence" value="ECO:0007669"/>
    <property type="project" value="UniProtKB-SubCell"/>
</dbReference>
<evidence type="ECO:0000256" key="3">
    <source>
        <dbReference type="ARBA" id="ARBA00023134"/>
    </source>
</evidence>
<dbReference type="PANTHER" id="PTHR11089:SF30">
    <property type="entry name" value="GUANINE NUCLEOTIDE-BINDING PROTEIN-LIKE 3 HOMOLOG"/>
    <property type="match status" value="1"/>
</dbReference>
<feature type="domain" description="CP-type G" evidence="5">
    <location>
        <begin position="8"/>
        <end position="197"/>
    </location>
</feature>
<keyword evidence="3" id="KW-0342">GTP-binding</keyword>
<name>L1JQT2_GUITC</name>
<evidence type="ECO:0000256" key="1">
    <source>
        <dbReference type="ARBA" id="ARBA00004229"/>
    </source>
</evidence>
<evidence type="ECO:0000313" key="8">
    <source>
        <dbReference type="Proteomes" id="UP000011087"/>
    </source>
</evidence>
<protein>
    <recommendedName>
        <fullName evidence="5">CP-type G domain-containing protein</fullName>
    </recommendedName>
</protein>
<dbReference type="AlphaFoldDB" id="L1JQT2"/>
<dbReference type="InterPro" id="IPR006073">
    <property type="entry name" value="GTP-bd"/>
</dbReference>
<dbReference type="GeneID" id="17307599"/>